<organism evidence="1">
    <name type="scientific">bioreactor metagenome</name>
    <dbReference type="NCBI Taxonomy" id="1076179"/>
    <lineage>
        <taxon>unclassified sequences</taxon>
        <taxon>metagenomes</taxon>
        <taxon>ecological metagenomes</taxon>
    </lineage>
</organism>
<accession>A0A645GCW6</accession>
<sequence length="179" mass="20195">MITFFGQSLKHARTFLQRGGAEAGDGEVQRVFKHNAPLPQAGPAVGHRMIAFERRLVFGGVAFVGGLVRQIEDHHRRHSEFEAVVAQAVLGEAVAAVVRRLDRGHIIRAQGVKRPVGRLVDRHYEESRRDIFGIEKFDQIPEIDRFAPAVERHIVDRHAEIKMLVHRNSSSAVWMVSSR</sequence>
<protein>
    <submittedName>
        <fullName evidence="1">Uncharacterized protein</fullName>
    </submittedName>
</protein>
<dbReference type="AlphaFoldDB" id="A0A645GCW6"/>
<name>A0A645GCW6_9ZZZZ</name>
<comment type="caution">
    <text evidence="1">The sequence shown here is derived from an EMBL/GenBank/DDBJ whole genome shotgun (WGS) entry which is preliminary data.</text>
</comment>
<evidence type="ECO:0000313" key="1">
    <source>
        <dbReference type="EMBL" id="MPN24525.1"/>
    </source>
</evidence>
<dbReference type="EMBL" id="VSSQ01073405">
    <property type="protein sequence ID" value="MPN24525.1"/>
    <property type="molecule type" value="Genomic_DNA"/>
</dbReference>
<reference evidence="1" key="1">
    <citation type="submission" date="2019-08" db="EMBL/GenBank/DDBJ databases">
        <authorList>
            <person name="Kucharzyk K."/>
            <person name="Murdoch R.W."/>
            <person name="Higgins S."/>
            <person name="Loffler F."/>
        </authorList>
    </citation>
    <scope>NUCLEOTIDE SEQUENCE</scope>
</reference>
<proteinExistence type="predicted"/>
<gene>
    <name evidence="1" type="ORF">SDC9_171924</name>
</gene>